<reference evidence="1" key="1">
    <citation type="submission" date="2021-05" db="EMBL/GenBank/DDBJ databases">
        <authorList>
            <person name="Pan Q."/>
            <person name="Jouanno E."/>
            <person name="Zahm M."/>
            <person name="Klopp C."/>
            <person name="Cabau C."/>
            <person name="Louis A."/>
            <person name="Berthelot C."/>
            <person name="Parey E."/>
            <person name="Roest Crollius H."/>
            <person name="Montfort J."/>
            <person name="Robinson-Rechavi M."/>
            <person name="Bouchez O."/>
            <person name="Lampietro C."/>
            <person name="Lopez Roques C."/>
            <person name="Donnadieu C."/>
            <person name="Postlethwait J."/>
            <person name="Bobe J."/>
            <person name="Dillon D."/>
            <person name="Chandos A."/>
            <person name="von Hippel F."/>
            <person name="Guiguen Y."/>
        </authorList>
    </citation>
    <scope>NUCLEOTIDE SEQUENCE</scope>
    <source>
        <strain evidence="1">YG-Jan2019</strain>
    </source>
</reference>
<name>A0ACC2GKZ9_DALPE</name>
<proteinExistence type="predicted"/>
<sequence>MAMDNLVRERKVPFRETAAHSVGQEQVCGQENHLVVNCALRPNICNVVQSLLSLPVVLTTNWMSLCLSGLIDSGATGNFVDAQFAARLGIQLNPFK</sequence>
<organism evidence="1 2">
    <name type="scientific">Dallia pectoralis</name>
    <name type="common">Alaska blackfish</name>
    <dbReference type="NCBI Taxonomy" id="75939"/>
    <lineage>
        <taxon>Eukaryota</taxon>
        <taxon>Metazoa</taxon>
        <taxon>Chordata</taxon>
        <taxon>Craniata</taxon>
        <taxon>Vertebrata</taxon>
        <taxon>Euteleostomi</taxon>
        <taxon>Actinopterygii</taxon>
        <taxon>Neopterygii</taxon>
        <taxon>Teleostei</taxon>
        <taxon>Protacanthopterygii</taxon>
        <taxon>Esociformes</taxon>
        <taxon>Umbridae</taxon>
        <taxon>Dallia</taxon>
    </lineage>
</organism>
<accession>A0ACC2GKZ9</accession>
<evidence type="ECO:0000313" key="1">
    <source>
        <dbReference type="EMBL" id="KAJ8004191.1"/>
    </source>
</evidence>
<evidence type="ECO:0000313" key="2">
    <source>
        <dbReference type="Proteomes" id="UP001157502"/>
    </source>
</evidence>
<protein>
    <submittedName>
        <fullName evidence="1">Uncharacterized protein</fullName>
    </submittedName>
</protein>
<gene>
    <name evidence="1" type="ORF">DPEC_G00156220</name>
</gene>
<comment type="caution">
    <text evidence="1">The sequence shown here is derived from an EMBL/GenBank/DDBJ whole genome shotgun (WGS) entry which is preliminary data.</text>
</comment>
<keyword evidence="2" id="KW-1185">Reference proteome</keyword>
<dbReference type="EMBL" id="CM055739">
    <property type="protein sequence ID" value="KAJ8004191.1"/>
    <property type="molecule type" value="Genomic_DNA"/>
</dbReference>
<dbReference type="Proteomes" id="UP001157502">
    <property type="component" value="Chromosome 12"/>
</dbReference>